<dbReference type="GO" id="GO:0005829">
    <property type="term" value="C:cytosol"/>
    <property type="evidence" value="ECO:0007669"/>
    <property type="project" value="TreeGrafter"/>
</dbReference>
<keyword evidence="7" id="KW-0413">Isomerase</keyword>
<evidence type="ECO:0000313" key="9">
    <source>
        <dbReference type="Proteomes" id="UP000228680"/>
    </source>
</evidence>
<dbReference type="Proteomes" id="UP000228680">
    <property type="component" value="Unassembled WGS sequence"/>
</dbReference>
<comment type="cofactor">
    <cofactor evidence="2">
        <name>NAD(+)</name>
        <dbReference type="ChEBI" id="CHEBI:57540"/>
    </cofactor>
</comment>
<protein>
    <recommendedName>
        <fullName evidence="5">UDP-glucose 4-epimerase</fullName>
        <ecNumber evidence="4">5.1.3.2</ecNumber>
    </recommendedName>
</protein>
<comment type="catalytic activity">
    <reaction evidence="1">
        <text>UDP-alpha-D-glucose = UDP-alpha-D-galactose</text>
        <dbReference type="Rhea" id="RHEA:22168"/>
        <dbReference type="ChEBI" id="CHEBI:58885"/>
        <dbReference type="ChEBI" id="CHEBI:66914"/>
        <dbReference type="EC" id="5.1.3.2"/>
    </reaction>
</comment>
<dbReference type="GO" id="GO:0003978">
    <property type="term" value="F:UDP-glucose 4-epimerase activity"/>
    <property type="evidence" value="ECO:0007669"/>
    <property type="project" value="UniProtKB-EC"/>
</dbReference>
<evidence type="ECO:0000313" key="8">
    <source>
        <dbReference type="EMBL" id="PJK16973.1"/>
    </source>
</evidence>
<keyword evidence="9" id="KW-1185">Reference proteome</keyword>
<proteinExistence type="inferred from homology"/>
<dbReference type="EC" id="5.1.3.2" evidence="4"/>
<dbReference type="InterPro" id="IPR036291">
    <property type="entry name" value="NAD(P)-bd_dom_sf"/>
</dbReference>
<comment type="similarity">
    <text evidence="3">Belongs to the NAD(P)-dependent epimerase/dehydratase family.</text>
</comment>
<evidence type="ECO:0000256" key="6">
    <source>
        <dbReference type="ARBA" id="ARBA00023027"/>
    </source>
</evidence>
<evidence type="ECO:0000256" key="3">
    <source>
        <dbReference type="ARBA" id="ARBA00007637"/>
    </source>
</evidence>
<name>A0A2M9F0I3_9BACL</name>
<dbReference type="SUPFAM" id="SSF51735">
    <property type="entry name" value="NAD(P)-binding Rossmann-fold domains"/>
    <property type="match status" value="1"/>
</dbReference>
<evidence type="ECO:0000256" key="7">
    <source>
        <dbReference type="ARBA" id="ARBA00023235"/>
    </source>
</evidence>
<dbReference type="Gene3D" id="3.90.25.10">
    <property type="entry name" value="UDP-galactose 4-epimerase, domain 1"/>
    <property type="match status" value="1"/>
</dbReference>
<reference evidence="8 9" key="1">
    <citation type="submission" date="2017-10" db="EMBL/GenBank/DDBJ databases">
        <title>Draft genome of Chryseomicrobium casticus sp. nov.</title>
        <authorList>
            <person name="Chakraborty R."/>
            <person name="Saha T."/>
        </authorList>
    </citation>
    <scope>NUCLEOTIDE SEQUENCE [LARGE SCALE GENOMIC DNA]</scope>
    <source>
        <strain evidence="8 9">ET03</strain>
    </source>
</reference>
<evidence type="ECO:0000256" key="1">
    <source>
        <dbReference type="ARBA" id="ARBA00000083"/>
    </source>
</evidence>
<accession>A0A2M9F0I3</accession>
<dbReference type="PANTHER" id="PTHR43725:SF47">
    <property type="entry name" value="UDP-GLUCOSE 4-EPIMERASE"/>
    <property type="match status" value="1"/>
</dbReference>
<evidence type="ECO:0000256" key="5">
    <source>
        <dbReference type="ARBA" id="ARBA00018569"/>
    </source>
</evidence>
<gene>
    <name evidence="8" type="ORF">CQS04_07405</name>
</gene>
<organism evidence="8 9">
    <name type="scientific">Chryseomicrobium excrementi</name>
    <dbReference type="NCBI Taxonomy" id="2041346"/>
    <lineage>
        <taxon>Bacteria</taxon>
        <taxon>Bacillati</taxon>
        <taxon>Bacillota</taxon>
        <taxon>Bacilli</taxon>
        <taxon>Bacillales</taxon>
        <taxon>Caryophanaceae</taxon>
        <taxon>Chryseomicrobium</taxon>
    </lineage>
</organism>
<sequence>MLELIQTFERVNQVEIPYEIVGRRPGDCSVSVADVSKAEKELGCKVSRSLEDMCRDSWRYEGKQKKEEERSR</sequence>
<dbReference type="AlphaFoldDB" id="A0A2M9F0I3"/>
<dbReference type="PANTHER" id="PTHR43725">
    <property type="entry name" value="UDP-GLUCOSE 4-EPIMERASE"/>
    <property type="match status" value="1"/>
</dbReference>
<dbReference type="EMBL" id="PCGR01000002">
    <property type="protein sequence ID" value="PJK16973.1"/>
    <property type="molecule type" value="Genomic_DNA"/>
</dbReference>
<dbReference type="GO" id="GO:0005996">
    <property type="term" value="P:monosaccharide metabolic process"/>
    <property type="evidence" value="ECO:0007669"/>
    <property type="project" value="TreeGrafter"/>
</dbReference>
<keyword evidence="6" id="KW-0520">NAD</keyword>
<comment type="caution">
    <text evidence="8">The sequence shown here is derived from an EMBL/GenBank/DDBJ whole genome shotgun (WGS) entry which is preliminary data.</text>
</comment>
<evidence type="ECO:0000256" key="4">
    <source>
        <dbReference type="ARBA" id="ARBA00013189"/>
    </source>
</evidence>
<evidence type="ECO:0000256" key="2">
    <source>
        <dbReference type="ARBA" id="ARBA00001911"/>
    </source>
</evidence>